<dbReference type="InterPro" id="IPR050491">
    <property type="entry name" value="AmpC-like"/>
</dbReference>
<reference evidence="2 3" key="1">
    <citation type="submission" date="2017-07" db="EMBL/GenBank/DDBJ databases">
        <title>Flavobacterium cyanobacteriorum sp. nov., isolated from cyanobacterial aggregates in a eutrophic lake.</title>
        <authorList>
            <person name="Cai H."/>
        </authorList>
    </citation>
    <scope>NUCLEOTIDE SEQUENCE [LARGE SCALE GENOMIC DNA]</scope>
    <source>
        <strain evidence="2 3">TH167</strain>
    </source>
</reference>
<comment type="caution">
    <text evidence="2">The sequence shown here is derived from an EMBL/GenBank/DDBJ whole genome shotgun (WGS) entry which is preliminary data.</text>
</comment>
<dbReference type="AlphaFoldDB" id="A0A256AB94"/>
<protein>
    <recommendedName>
        <fullName evidence="1">Beta-lactamase-related domain-containing protein</fullName>
    </recommendedName>
</protein>
<organism evidence="2 3">
    <name type="scientific">Flavobacterium aurantiibacter</name>
    <dbReference type="NCBI Taxonomy" id="2023067"/>
    <lineage>
        <taxon>Bacteria</taxon>
        <taxon>Pseudomonadati</taxon>
        <taxon>Bacteroidota</taxon>
        <taxon>Flavobacteriia</taxon>
        <taxon>Flavobacteriales</taxon>
        <taxon>Flavobacteriaceae</taxon>
        <taxon>Flavobacterium</taxon>
    </lineage>
</organism>
<evidence type="ECO:0000313" key="2">
    <source>
        <dbReference type="EMBL" id="OYQ50938.1"/>
    </source>
</evidence>
<dbReference type="PANTHER" id="PTHR46825:SF8">
    <property type="entry name" value="BETA-LACTAMASE-RELATED"/>
    <property type="match status" value="1"/>
</dbReference>
<dbReference type="Pfam" id="PF00144">
    <property type="entry name" value="Beta-lactamase"/>
    <property type="match status" value="1"/>
</dbReference>
<name>A0A256AB94_9FLAO</name>
<dbReference type="EMBL" id="NOXX01000052">
    <property type="protein sequence ID" value="OYQ50938.1"/>
    <property type="molecule type" value="Genomic_DNA"/>
</dbReference>
<dbReference type="SUPFAM" id="SSF56601">
    <property type="entry name" value="beta-lactamase/transpeptidase-like"/>
    <property type="match status" value="1"/>
</dbReference>
<gene>
    <name evidence="2" type="ORF">CHX27_00580</name>
</gene>
<sequence length="396" mass="45392">MNFCAKNPPLRQAAKTLAASKEMKSIYMKQKLKYTLFLTIIVSSIAFKLSAQSNLNFQADLDSQINENIPGVLVTVICKEKQIDWSGASGYADKENKIKLLPNQTFRMASVTKTFVASTILRLWEDKKLNLEDPIIKYISKEHSEILIKGGYAPEKITILHLLTHSSGMAEHTQTEKFKIEYLKTNHIWTRTEQLLELTTQTKPVGEIGEQFSYSDSGYILLGEIIEKITQKPLGEAIEELLNLKKLGLKSIHIEDKKGEFNTDRIHQYYMDGEDTYFINPTFDLYGGGGLLSSARDLALFYKYLFENKVFRKKSTLKRMLTPINYSKKQALDYRMGIWETEIEGLKAYTHSGFWGTQVIYIPNIKTIITANYSQRWTKKGFAPIIPIIVKQLIKK</sequence>
<feature type="domain" description="Beta-lactamase-related" evidence="1">
    <location>
        <begin position="67"/>
        <end position="371"/>
    </location>
</feature>
<dbReference type="InterPro" id="IPR001466">
    <property type="entry name" value="Beta-lactam-related"/>
</dbReference>
<evidence type="ECO:0000313" key="3">
    <source>
        <dbReference type="Proteomes" id="UP000216035"/>
    </source>
</evidence>
<proteinExistence type="predicted"/>
<dbReference type="PANTHER" id="PTHR46825">
    <property type="entry name" value="D-ALANYL-D-ALANINE-CARBOXYPEPTIDASE/ENDOPEPTIDASE AMPH"/>
    <property type="match status" value="1"/>
</dbReference>
<dbReference type="Proteomes" id="UP000216035">
    <property type="component" value="Unassembled WGS sequence"/>
</dbReference>
<evidence type="ECO:0000259" key="1">
    <source>
        <dbReference type="Pfam" id="PF00144"/>
    </source>
</evidence>
<accession>A0A256AB94</accession>
<dbReference type="InterPro" id="IPR012338">
    <property type="entry name" value="Beta-lactam/transpept-like"/>
</dbReference>
<keyword evidence="3" id="KW-1185">Reference proteome</keyword>
<dbReference type="Gene3D" id="3.40.710.10">
    <property type="entry name" value="DD-peptidase/beta-lactamase superfamily"/>
    <property type="match status" value="1"/>
</dbReference>